<comment type="cofactor">
    <cofactor evidence="1">
        <name>dipyrromethane</name>
        <dbReference type="ChEBI" id="CHEBI:60342"/>
    </cofactor>
</comment>
<gene>
    <name evidence="15" type="ORF">B0F90DRAFT_1812984</name>
</gene>
<evidence type="ECO:0000259" key="13">
    <source>
        <dbReference type="Pfam" id="PF01379"/>
    </source>
</evidence>
<evidence type="ECO:0000313" key="15">
    <source>
        <dbReference type="EMBL" id="KAI0307512.1"/>
    </source>
</evidence>
<keyword evidence="16" id="KW-1185">Reference proteome</keyword>
<dbReference type="EC" id="2.5.1.61" evidence="5"/>
<sequence>MSVEQRRIVLASRASQLAQVQTNIVLDVLKSAFPGRDFGTSFMSTQGDKDQSQALYLLEGKSFWTKELEVALLEGEVDMLIHSLKDVPTTLPEGCALGAILEREHGEDSLVVKKGYTINGKQVHTLDDLPPGAVIGTSSVRRVAQLKRRYSDLIFKDVPKRGNLNTRLSKLDDPNGPYAALILAKAGLVRLGFGDRVTSDILAPTLFHAVGQGALAVEIRANDVEAHQLCDALTHWQTSWRCLAERACLRILEGGCSVPVGVHSELVPSPGDVREGRLRLVGTITAIDGQRHVEREIDGEVSSPEHADELGTQLAKALIATGGRELLDEITKDREQRVGQVNEREN</sequence>
<organism evidence="15 16">
    <name type="scientific">Multifurca ochricompacta</name>
    <dbReference type="NCBI Taxonomy" id="376703"/>
    <lineage>
        <taxon>Eukaryota</taxon>
        <taxon>Fungi</taxon>
        <taxon>Dikarya</taxon>
        <taxon>Basidiomycota</taxon>
        <taxon>Agaricomycotina</taxon>
        <taxon>Agaricomycetes</taxon>
        <taxon>Russulales</taxon>
        <taxon>Russulaceae</taxon>
        <taxon>Multifurca</taxon>
    </lineage>
</organism>
<dbReference type="GO" id="GO:0004418">
    <property type="term" value="F:hydroxymethylbilane synthase activity"/>
    <property type="evidence" value="ECO:0007669"/>
    <property type="project" value="UniProtKB-EC"/>
</dbReference>
<evidence type="ECO:0000256" key="8">
    <source>
        <dbReference type="ARBA" id="ARBA00023133"/>
    </source>
</evidence>
<dbReference type="EMBL" id="WTXG01000001">
    <property type="protein sequence ID" value="KAI0307512.1"/>
    <property type="molecule type" value="Genomic_DNA"/>
</dbReference>
<dbReference type="GO" id="GO:0006783">
    <property type="term" value="P:heme biosynthetic process"/>
    <property type="evidence" value="ECO:0007669"/>
    <property type="project" value="UniProtKB-KW"/>
</dbReference>
<protein>
    <recommendedName>
        <fullName evidence="6">Porphobilinogen deaminase</fullName>
        <ecNumber evidence="5">2.5.1.61</ecNumber>
    </recommendedName>
    <alternativeName>
        <fullName evidence="11">Hydroxymethylbilane synthase</fullName>
    </alternativeName>
    <alternativeName>
        <fullName evidence="10">Pre-uroporphyrinogen synthase</fullName>
    </alternativeName>
</protein>
<dbReference type="NCBIfam" id="TIGR00212">
    <property type="entry name" value="hemC"/>
    <property type="match status" value="1"/>
</dbReference>
<dbReference type="InterPro" id="IPR022417">
    <property type="entry name" value="Porphobilin_deaminase_N"/>
</dbReference>
<dbReference type="Pfam" id="PF03900">
    <property type="entry name" value="Porphobil_deamC"/>
    <property type="match status" value="1"/>
</dbReference>
<dbReference type="Proteomes" id="UP001203297">
    <property type="component" value="Unassembled WGS sequence"/>
</dbReference>
<dbReference type="InterPro" id="IPR000860">
    <property type="entry name" value="HemC"/>
</dbReference>
<comment type="caution">
    <text evidence="15">The sequence shown here is derived from an EMBL/GenBank/DDBJ whole genome shotgun (WGS) entry which is preliminary data.</text>
</comment>
<keyword evidence="7" id="KW-0808">Transferase</keyword>
<evidence type="ECO:0000256" key="3">
    <source>
        <dbReference type="ARBA" id="ARBA00004735"/>
    </source>
</evidence>
<dbReference type="FunFam" id="3.40.190.10:FF:000086">
    <property type="entry name" value="Probable porphobilinogen deaminase"/>
    <property type="match status" value="1"/>
</dbReference>
<dbReference type="SUPFAM" id="SSF54782">
    <property type="entry name" value="Porphobilinogen deaminase (hydroxymethylbilane synthase), C-terminal domain"/>
    <property type="match status" value="1"/>
</dbReference>
<keyword evidence="8" id="KW-0350">Heme biosynthesis</keyword>
<name>A0AAD4QRC8_9AGAM</name>
<evidence type="ECO:0000256" key="11">
    <source>
        <dbReference type="ARBA" id="ARBA00033064"/>
    </source>
</evidence>
<keyword evidence="9" id="KW-0627">Porphyrin biosynthesis</keyword>
<dbReference type="GO" id="GO:0005737">
    <property type="term" value="C:cytoplasm"/>
    <property type="evidence" value="ECO:0007669"/>
    <property type="project" value="TreeGrafter"/>
</dbReference>
<dbReference type="Gene3D" id="3.40.190.10">
    <property type="entry name" value="Periplasmic binding protein-like II"/>
    <property type="match status" value="2"/>
</dbReference>
<evidence type="ECO:0000256" key="12">
    <source>
        <dbReference type="ARBA" id="ARBA00048169"/>
    </source>
</evidence>
<evidence type="ECO:0000256" key="7">
    <source>
        <dbReference type="ARBA" id="ARBA00022679"/>
    </source>
</evidence>
<dbReference type="PANTHER" id="PTHR11557:SF0">
    <property type="entry name" value="PORPHOBILINOGEN DEAMINASE"/>
    <property type="match status" value="1"/>
</dbReference>
<evidence type="ECO:0000256" key="2">
    <source>
        <dbReference type="ARBA" id="ARBA00002869"/>
    </source>
</evidence>
<evidence type="ECO:0000256" key="1">
    <source>
        <dbReference type="ARBA" id="ARBA00001916"/>
    </source>
</evidence>
<dbReference type="InterPro" id="IPR022418">
    <property type="entry name" value="Porphobilinogen_deaminase_C"/>
</dbReference>
<accession>A0AAD4QRC8</accession>
<dbReference type="FunFam" id="3.40.190.10:FF:000005">
    <property type="entry name" value="Porphobilinogen deaminase"/>
    <property type="match status" value="1"/>
</dbReference>
<dbReference type="CDD" id="cd13645">
    <property type="entry name" value="PBP2_HuPBGD_like"/>
    <property type="match status" value="1"/>
</dbReference>
<feature type="domain" description="Porphobilinogen deaminase N-terminal" evidence="13">
    <location>
        <begin position="8"/>
        <end position="226"/>
    </location>
</feature>
<evidence type="ECO:0000256" key="6">
    <source>
        <dbReference type="ARBA" id="ARBA00016519"/>
    </source>
</evidence>
<dbReference type="PRINTS" id="PR00151">
    <property type="entry name" value="PORPHBDMNASE"/>
</dbReference>
<evidence type="ECO:0000259" key="14">
    <source>
        <dbReference type="Pfam" id="PF03900"/>
    </source>
</evidence>
<dbReference type="InterPro" id="IPR036803">
    <property type="entry name" value="Porphobilinogen_deaminase_C_sf"/>
</dbReference>
<dbReference type="Pfam" id="PF01379">
    <property type="entry name" value="Porphobil_deam"/>
    <property type="match status" value="1"/>
</dbReference>
<reference evidence="15" key="1">
    <citation type="journal article" date="2022" name="New Phytol.">
        <title>Evolutionary transition to the ectomycorrhizal habit in the genomes of a hyperdiverse lineage of mushroom-forming fungi.</title>
        <authorList>
            <person name="Looney B."/>
            <person name="Miyauchi S."/>
            <person name="Morin E."/>
            <person name="Drula E."/>
            <person name="Courty P.E."/>
            <person name="Kohler A."/>
            <person name="Kuo A."/>
            <person name="LaButti K."/>
            <person name="Pangilinan J."/>
            <person name="Lipzen A."/>
            <person name="Riley R."/>
            <person name="Andreopoulos W."/>
            <person name="He G."/>
            <person name="Johnson J."/>
            <person name="Nolan M."/>
            <person name="Tritt A."/>
            <person name="Barry K.W."/>
            <person name="Grigoriev I.V."/>
            <person name="Nagy L.G."/>
            <person name="Hibbett D."/>
            <person name="Henrissat B."/>
            <person name="Matheny P.B."/>
            <person name="Labbe J."/>
            <person name="Martin F.M."/>
        </authorList>
    </citation>
    <scope>NUCLEOTIDE SEQUENCE</scope>
    <source>
        <strain evidence="15">BPL690</strain>
    </source>
</reference>
<evidence type="ECO:0000313" key="16">
    <source>
        <dbReference type="Proteomes" id="UP001203297"/>
    </source>
</evidence>
<dbReference type="AlphaFoldDB" id="A0AAD4QRC8"/>
<comment type="pathway">
    <text evidence="3">Porphyrin-containing compound metabolism; protoporphyrin-IX biosynthesis; coproporphyrinogen-III from 5-aminolevulinate: step 2/4.</text>
</comment>
<evidence type="ECO:0000256" key="4">
    <source>
        <dbReference type="ARBA" id="ARBA00005638"/>
    </source>
</evidence>
<dbReference type="PIRSF" id="PIRSF001438">
    <property type="entry name" value="4pyrrol_synth_OHMeBilane_synth"/>
    <property type="match status" value="1"/>
</dbReference>
<dbReference type="PANTHER" id="PTHR11557">
    <property type="entry name" value="PORPHOBILINOGEN DEAMINASE"/>
    <property type="match status" value="1"/>
</dbReference>
<comment type="similarity">
    <text evidence="4">Belongs to the HMBS family.</text>
</comment>
<feature type="domain" description="Porphobilinogen deaminase C-terminal" evidence="14">
    <location>
        <begin position="241"/>
        <end position="319"/>
    </location>
</feature>
<dbReference type="SUPFAM" id="SSF53850">
    <property type="entry name" value="Periplasmic binding protein-like II"/>
    <property type="match status" value="1"/>
</dbReference>
<comment type="function">
    <text evidence="2">Tetrapolymerization of the monopyrrole PBG into the hydroxymethylbilane pre-uroporphyrinogen in several discrete steps.</text>
</comment>
<evidence type="ECO:0000256" key="10">
    <source>
        <dbReference type="ARBA" id="ARBA00030685"/>
    </source>
</evidence>
<proteinExistence type="inferred from homology"/>
<comment type="catalytic activity">
    <reaction evidence="12">
        <text>4 porphobilinogen + H2O = hydroxymethylbilane + 4 NH4(+)</text>
        <dbReference type="Rhea" id="RHEA:13185"/>
        <dbReference type="ChEBI" id="CHEBI:15377"/>
        <dbReference type="ChEBI" id="CHEBI:28938"/>
        <dbReference type="ChEBI" id="CHEBI:57845"/>
        <dbReference type="ChEBI" id="CHEBI:58126"/>
        <dbReference type="EC" id="2.5.1.61"/>
    </reaction>
</comment>
<dbReference type="Gene3D" id="3.30.160.40">
    <property type="entry name" value="Porphobilinogen deaminase, C-terminal domain"/>
    <property type="match status" value="1"/>
</dbReference>
<evidence type="ECO:0000256" key="5">
    <source>
        <dbReference type="ARBA" id="ARBA00012655"/>
    </source>
</evidence>
<evidence type="ECO:0000256" key="9">
    <source>
        <dbReference type="ARBA" id="ARBA00023244"/>
    </source>
</evidence>